<reference evidence="2" key="1">
    <citation type="submission" date="2021-03" db="EMBL/GenBank/DDBJ databases">
        <title>Sagittula salina sp. nov. strain M10.9X isolated from the marine waste.</title>
        <authorList>
            <person name="Satari L."/>
            <person name="Molina-Menor E."/>
            <person name="Vidal-Verdu A."/>
            <person name="Pascual J."/>
            <person name="Pereto J."/>
            <person name="Porcar M."/>
        </authorList>
    </citation>
    <scope>NUCLEOTIDE SEQUENCE</scope>
    <source>
        <strain evidence="2">M10.9X</strain>
    </source>
</reference>
<comment type="caution">
    <text evidence="2">The sequence shown here is derived from an EMBL/GenBank/DDBJ whole genome shotgun (WGS) entry which is preliminary data.</text>
</comment>
<accession>A0A940MQI5</accession>
<organism evidence="2 3">
    <name type="scientific">Sagittula salina</name>
    <dbReference type="NCBI Taxonomy" id="2820268"/>
    <lineage>
        <taxon>Bacteria</taxon>
        <taxon>Pseudomonadati</taxon>
        <taxon>Pseudomonadota</taxon>
        <taxon>Alphaproteobacteria</taxon>
        <taxon>Rhodobacterales</taxon>
        <taxon>Roseobacteraceae</taxon>
        <taxon>Sagittula</taxon>
    </lineage>
</organism>
<name>A0A940MQI5_9RHOB</name>
<keyword evidence="3" id="KW-1185">Reference proteome</keyword>
<sequence>MAAGTDHMSRDLEDLLAARMTEAASATGRKPGDGLFKDATGQAPRTALDKTSAAARDIIDTENRQRADRTAELRAARLERDKTEKK</sequence>
<evidence type="ECO:0000256" key="1">
    <source>
        <dbReference type="SAM" id="MobiDB-lite"/>
    </source>
</evidence>
<feature type="compositionally biased region" description="Basic and acidic residues" evidence="1">
    <location>
        <begin position="57"/>
        <end position="66"/>
    </location>
</feature>
<dbReference type="EMBL" id="JAGISH010000006">
    <property type="protein sequence ID" value="MBP0483127.1"/>
    <property type="molecule type" value="Genomic_DNA"/>
</dbReference>
<protein>
    <submittedName>
        <fullName evidence="2">Uncharacterized protein</fullName>
    </submittedName>
</protein>
<feature type="region of interest" description="Disordered" evidence="1">
    <location>
        <begin position="21"/>
        <end position="66"/>
    </location>
</feature>
<dbReference type="Proteomes" id="UP000675940">
    <property type="component" value="Unassembled WGS sequence"/>
</dbReference>
<proteinExistence type="predicted"/>
<dbReference type="AlphaFoldDB" id="A0A940MQI5"/>
<gene>
    <name evidence="2" type="ORF">J5474_11575</name>
</gene>
<dbReference type="RefSeq" id="WP_209361328.1">
    <property type="nucleotide sequence ID" value="NZ_JAGISH010000006.1"/>
</dbReference>
<evidence type="ECO:0000313" key="2">
    <source>
        <dbReference type="EMBL" id="MBP0483127.1"/>
    </source>
</evidence>
<evidence type="ECO:0000313" key="3">
    <source>
        <dbReference type="Proteomes" id="UP000675940"/>
    </source>
</evidence>